<reference evidence="1" key="1">
    <citation type="submission" date="2019-11" db="EMBL/GenBank/DDBJ databases">
        <authorList>
            <person name="Feng L."/>
        </authorList>
    </citation>
    <scope>NUCLEOTIDE SEQUENCE</scope>
    <source>
        <strain evidence="1">CintestinalisLFYP54</strain>
    </source>
</reference>
<gene>
    <name evidence="1" type="ORF">CILFYP54_01184</name>
</gene>
<organism evidence="1">
    <name type="scientific">Collinsella intestinalis</name>
    <dbReference type="NCBI Taxonomy" id="147207"/>
    <lineage>
        <taxon>Bacteria</taxon>
        <taxon>Bacillati</taxon>
        <taxon>Actinomycetota</taxon>
        <taxon>Coriobacteriia</taxon>
        <taxon>Coriobacteriales</taxon>
        <taxon>Coriobacteriaceae</taxon>
        <taxon>Collinsella</taxon>
    </lineage>
</organism>
<dbReference type="EMBL" id="CACRTN010000007">
    <property type="protein sequence ID" value="VYT64792.1"/>
    <property type="molecule type" value="Genomic_DNA"/>
</dbReference>
<evidence type="ECO:0008006" key="2">
    <source>
        <dbReference type="Google" id="ProtNLM"/>
    </source>
</evidence>
<proteinExistence type="predicted"/>
<sequence length="287" mass="31689">MPFPGAYALIESFNRLDPRAQARMTLKAAHTLHPGWTFCLFSAAVAHGLQVPQELLSRTHVAISLSESRRKHPGQVTCHIDKGGGHVLADNIPCTTLMQTTLDCLCASTFRQGLAIVDSVLHHRLATKEQLIEYFAAHGKGRRGIRQARETLKYADGRSENGGESIVRAVIIELGFETPELQIEIEDPMMPGVSKRADLGWKLSDGRYILAELDGFAKYLTKGARHSKVEKTELAVQSMRAERLRESHLNLTGAVILRFSFAQALDTSYFFQLLATAGVPLAGERTL</sequence>
<evidence type="ECO:0000313" key="1">
    <source>
        <dbReference type="EMBL" id="VYT64792.1"/>
    </source>
</evidence>
<name>A0A6N2YH13_9ACTN</name>
<accession>A0A6N2YH13</accession>
<protein>
    <recommendedName>
        <fullName evidence="2">DUF559 domain-containing protein</fullName>
    </recommendedName>
</protein>
<dbReference type="AlphaFoldDB" id="A0A6N2YH13"/>